<dbReference type="GO" id="GO:0008270">
    <property type="term" value="F:zinc ion binding"/>
    <property type="evidence" value="ECO:0007669"/>
    <property type="project" value="UniProtKB-KW"/>
</dbReference>
<accession>A0ABD3TXG5</accession>
<feature type="domain" description="C2H2-type" evidence="12">
    <location>
        <begin position="537"/>
        <end position="564"/>
    </location>
</feature>
<comment type="caution">
    <text evidence="13">The sequence shown here is derived from an EMBL/GenBank/DDBJ whole genome shotgun (WGS) entry which is preliminary data.</text>
</comment>
<dbReference type="AlphaFoldDB" id="A0ABD3TXG5"/>
<dbReference type="InterPro" id="IPR011333">
    <property type="entry name" value="SKP1/BTB/POZ_sf"/>
</dbReference>
<dbReference type="FunFam" id="3.30.160.60:FF:002343">
    <property type="entry name" value="Zinc finger protein 33A"/>
    <property type="match status" value="2"/>
</dbReference>
<keyword evidence="5 9" id="KW-0863">Zinc-finger</keyword>
<keyword evidence="7" id="KW-0238">DNA-binding</keyword>
<name>A0ABD3TXG5_SINWO</name>
<organism evidence="13 14">
    <name type="scientific">Sinanodonta woodiana</name>
    <name type="common">Chinese pond mussel</name>
    <name type="synonym">Anodonta woodiana</name>
    <dbReference type="NCBI Taxonomy" id="1069815"/>
    <lineage>
        <taxon>Eukaryota</taxon>
        <taxon>Metazoa</taxon>
        <taxon>Spiralia</taxon>
        <taxon>Lophotrochozoa</taxon>
        <taxon>Mollusca</taxon>
        <taxon>Bivalvia</taxon>
        <taxon>Autobranchia</taxon>
        <taxon>Heteroconchia</taxon>
        <taxon>Palaeoheterodonta</taxon>
        <taxon>Unionida</taxon>
        <taxon>Unionoidea</taxon>
        <taxon>Unionidae</taxon>
        <taxon>Unioninae</taxon>
        <taxon>Sinanodonta</taxon>
    </lineage>
</organism>
<evidence type="ECO:0000256" key="7">
    <source>
        <dbReference type="ARBA" id="ARBA00023125"/>
    </source>
</evidence>
<feature type="domain" description="C2H2-type" evidence="12">
    <location>
        <begin position="622"/>
        <end position="648"/>
    </location>
</feature>
<evidence type="ECO:0000259" key="11">
    <source>
        <dbReference type="PROSITE" id="PS50097"/>
    </source>
</evidence>
<evidence type="ECO:0000256" key="3">
    <source>
        <dbReference type="ARBA" id="ARBA00022723"/>
    </source>
</evidence>
<protein>
    <submittedName>
        <fullName evidence="13">Uncharacterized protein</fullName>
    </submittedName>
</protein>
<dbReference type="FunFam" id="3.30.160.60:FF:001437">
    <property type="entry name" value="Zinc finger protein 594"/>
    <property type="match status" value="1"/>
</dbReference>
<dbReference type="Gene3D" id="3.30.710.10">
    <property type="entry name" value="Potassium Channel Kv1.1, Chain A"/>
    <property type="match status" value="1"/>
</dbReference>
<dbReference type="GO" id="GO:0005634">
    <property type="term" value="C:nucleus"/>
    <property type="evidence" value="ECO:0007669"/>
    <property type="project" value="UniProtKB-SubCell"/>
</dbReference>
<keyword evidence="8" id="KW-0539">Nucleus</keyword>
<dbReference type="FunFam" id="3.30.160.60:FF:000624">
    <property type="entry name" value="zinc finger protein 697"/>
    <property type="match status" value="1"/>
</dbReference>
<keyword evidence="14" id="KW-1185">Reference proteome</keyword>
<evidence type="ECO:0000256" key="10">
    <source>
        <dbReference type="SAM" id="MobiDB-lite"/>
    </source>
</evidence>
<dbReference type="Pfam" id="PF00651">
    <property type="entry name" value="BTB"/>
    <property type="match status" value="1"/>
</dbReference>
<dbReference type="SUPFAM" id="SSF54695">
    <property type="entry name" value="POZ domain"/>
    <property type="match status" value="1"/>
</dbReference>
<dbReference type="PANTHER" id="PTHR14196:SF12">
    <property type="entry name" value="ZINC FINGER PROTEIN 208-LIKE"/>
    <property type="match status" value="1"/>
</dbReference>
<evidence type="ECO:0000256" key="4">
    <source>
        <dbReference type="ARBA" id="ARBA00022737"/>
    </source>
</evidence>
<dbReference type="GO" id="GO:0003677">
    <property type="term" value="F:DNA binding"/>
    <property type="evidence" value="ECO:0007669"/>
    <property type="project" value="UniProtKB-KW"/>
</dbReference>
<keyword evidence="4" id="KW-0677">Repeat</keyword>
<dbReference type="PROSITE" id="PS50157">
    <property type="entry name" value="ZINC_FINGER_C2H2_2"/>
    <property type="match status" value="8"/>
</dbReference>
<keyword evidence="3" id="KW-0479">Metal-binding</keyword>
<feature type="region of interest" description="Disordered" evidence="10">
    <location>
        <begin position="157"/>
        <end position="180"/>
    </location>
</feature>
<dbReference type="FunFam" id="3.30.160.60:FF:000446">
    <property type="entry name" value="Zinc finger protein"/>
    <property type="match status" value="1"/>
</dbReference>
<evidence type="ECO:0000313" key="14">
    <source>
        <dbReference type="Proteomes" id="UP001634394"/>
    </source>
</evidence>
<dbReference type="PANTHER" id="PTHR14196">
    <property type="entry name" value="ODD-SKIPPED - RELATED"/>
    <property type="match status" value="1"/>
</dbReference>
<dbReference type="Proteomes" id="UP001634394">
    <property type="component" value="Unassembled WGS sequence"/>
</dbReference>
<feature type="domain" description="C2H2-type" evidence="12">
    <location>
        <begin position="565"/>
        <end position="592"/>
    </location>
</feature>
<comment type="similarity">
    <text evidence="2">Belongs to the krueppel C2H2-type zinc-finger protein family.</text>
</comment>
<feature type="domain" description="C2H2-type" evidence="12">
    <location>
        <begin position="425"/>
        <end position="452"/>
    </location>
</feature>
<comment type="subcellular location">
    <subcellularLocation>
        <location evidence="1">Nucleus</location>
    </subcellularLocation>
</comment>
<evidence type="ECO:0000256" key="9">
    <source>
        <dbReference type="PROSITE-ProRule" id="PRU00042"/>
    </source>
</evidence>
<evidence type="ECO:0000313" key="13">
    <source>
        <dbReference type="EMBL" id="KAL3841849.1"/>
    </source>
</evidence>
<keyword evidence="6" id="KW-0862">Zinc</keyword>
<dbReference type="Gene3D" id="3.30.160.60">
    <property type="entry name" value="Classic Zinc Finger"/>
    <property type="match status" value="7"/>
</dbReference>
<evidence type="ECO:0000256" key="1">
    <source>
        <dbReference type="ARBA" id="ARBA00004123"/>
    </source>
</evidence>
<dbReference type="SUPFAM" id="SSF57667">
    <property type="entry name" value="beta-beta-alpha zinc fingers"/>
    <property type="match status" value="4"/>
</dbReference>
<dbReference type="PROSITE" id="PS50097">
    <property type="entry name" value="BTB"/>
    <property type="match status" value="1"/>
</dbReference>
<feature type="domain" description="C2H2-type" evidence="12">
    <location>
        <begin position="481"/>
        <end position="508"/>
    </location>
</feature>
<dbReference type="SMART" id="SM00225">
    <property type="entry name" value="BTB"/>
    <property type="match status" value="1"/>
</dbReference>
<dbReference type="SMART" id="SM00355">
    <property type="entry name" value="ZnF_C2H2"/>
    <property type="match status" value="8"/>
</dbReference>
<proteinExistence type="inferred from homology"/>
<dbReference type="PROSITE" id="PS00028">
    <property type="entry name" value="ZINC_FINGER_C2H2_1"/>
    <property type="match status" value="7"/>
</dbReference>
<feature type="domain" description="C2H2-type" evidence="12">
    <location>
        <begin position="593"/>
        <end position="621"/>
    </location>
</feature>
<evidence type="ECO:0000259" key="12">
    <source>
        <dbReference type="PROSITE" id="PS50157"/>
    </source>
</evidence>
<evidence type="ECO:0000256" key="8">
    <source>
        <dbReference type="ARBA" id="ARBA00023242"/>
    </source>
</evidence>
<evidence type="ECO:0000256" key="6">
    <source>
        <dbReference type="ARBA" id="ARBA00022833"/>
    </source>
</evidence>
<gene>
    <name evidence="13" type="ORF">ACJMK2_019946</name>
</gene>
<feature type="domain" description="C2H2-type" evidence="12">
    <location>
        <begin position="452"/>
        <end position="479"/>
    </location>
</feature>
<sequence length="648" mass="74590">MEKVYVNSNHSSQLLFQMSELWRCEKYCDAILKLKDTTYKLHKLVLIAACPNILNMLEYREEGRNIQIYLPLELDQVAVGQILDYLYAGAVQLRSDNIDEVEKLADYLKIGSLIQHCEDFRSLLIKMTSGTNDQSSDSETGTNEKCQTMQRNVDKKLSSCSSRSASSREVRMEVDESSEENIPFQTKANKNYPDYSGLLQDRKEDIVPWHSLDQAWIKSLDGVKQENVAKRKTRAPKRKHSSTSSTSHCKRICSLTQKNPHCNPLNHVEQERIRVLAAQIKNDETGNKTFLASETLVSSKPSVDSAKFRYVRIKENAILKSVKTNSDPNSSGTFSADTKDALPSGKDGVILPTCDIYSQDHILWLSNTLMNVVEKEALGQNDSEKQTLHQETRTKRKAKIPMRKMEAFVRSETLKDHEHQELQLSKCHYCDKTFKYPSYLAIHEKIHFGDKLKCEVCDEQFETSKLLQKHQKEHHDKDTLYKCDVCGKTFPYACYRDRHYRIHSGERPYKCSECGKAFARANDLTIHARIHSGEKPYSCPDCGKESASAAQHYRHIRIHTGSRPHQCDKCNKTFSQASELEIHLKIHNGERPFKCKECNKMFTHTSRLKNHTERVHSGKRPFVCEVCGKTFVDSCNLRYHQRVHERDS</sequence>
<dbReference type="InterPro" id="IPR013087">
    <property type="entry name" value="Znf_C2H2_type"/>
</dbReference>
<dbReference type="EMBL" id="JBJQND010000017">
    <property type="protein sequence ID" value="KAL3841849.1"/>
    <property type="molecule type" value="Genomic_DNA"/>
</dbReference>
<feature type="domain" description="C2H2-type" evidence="12">
    <location>
        <begin position="509"/>
        <end position="536"/>
    </location>
</feature>
<dbReference type="InterPro" id="IPR000210">
    <property type="entry name" value="BTB/POZ_dom"/>
</dbReference>
<evidence type="ECO:0000256" key="2">
    <source>
        <dbReference type="ARBA" id="ARBA00006991"/>
    </source>
</evidence>
<dbReference type="CDD" id="cd18186">
    <property type="entry name" value="BTB_POZ_ZBTB_KLHL-like"/>
    <property type="match status" value="1"/>
</dbReference>
<feature type="domain" description="BTB" evidence="11">
    <location>
        <begin position="28"/>
        <end position="95"/>
    </location>
</feature>
<reference evidence="13 14" key="1">
    <citation type="submission" date="2024-11" db="EMBL/GenBank/DDBJ databases">
        <title>Chromosome-level genome assembly of the freshwater bivalve Anodonta woodiana.</title>
        <authorList>
            <person name="Chen X."/>
        </authorList>
    </citation>
    <scope>NUCLEOTIDE SEQUENCE [LARGE SCALE GENOMIC DNA]</scope>
    <source>
        <strain evidence="13">MN2024</strain>
        <tissue evidence="13">Gills</tissue>
    </source>
</reference>
<evidence type="ECO:0000256" key="5">
    <source>
        <dbReference type="ARBA" id="ARBA00022771"/>
    </source>
</evidence>
<dbReference type="InterPro" id="IPR050717">
    <property type="entry name" value="C2H2-ZF_Transcription_Reg"/>
</dbReference>
<dbReference type="InterPro" id="IPR036236">
    <property type="entry name" value="Znf_C2H2_sf"/>
</dbReference>
<dbReference type="Pfam" id="PF00096">
    <property type="entry name" value="zf-C2H2"/>
    <property type="match status" value="7"/>
</dbReference>